<comment type="caution">
    <text evidence="1">The sequence shown here is derived from an EMBL/GenBank/DDBJ whole genome shotgun (WGS) entry which is preliminary data.</text>
</comment>
<dbReference type="RefSeq" id="WP_179914892.1">
    <property type="nucleotide sequence ID" value="NZ_JACCDE010000001.1"/>
</dbReference>
<proteinExistence type="predicted"/>
<sequence>MDDQPPTDIDYTPDSVVVTGLLTTLRSLKDLRNAIRQPYSQQSAITVEVEVDERGRNPITIMVPSSIATDEADNLLMQAIYYANAKAQNHQILPLIERIK</sequence>
<reference evidence="1 2" key="1">
    <citation type="journal article" date="2003" name="Extremophiles">
        <title>Halomonas glaciei sp. nov. isolated from fast ice of Adelie Land, Antarctica.</title>
        <authorList>
            <person name="Reddy G.S."/>
            <person name="Raghavan P.U."/>
            <person name="Sarita N.B."/>
            <person name="Prakash J.S."/>
            <person name="Nagesh N."/>
            <person name="Delille D."/>
            <person name="Shivaji S."/>
        </authorList>
    </citation>
    <scope>NUCLEOTIDE SEQUENCE [LARGE SCALE GENOMIC DNA]</scope>
    <source>
        <strain evidence="1 2">DD39</strain>
    </source>
</reference>
<keyword evidence="2" id="KW-1185">Reference proteome</keyword>
<name>A0A7Z0RX45_9GAMM</name>
<evidence type="ECO:0000313" key="2">
    <source>
        <dbReference type="Proteomes" id="UP000526892"/>
    </source>
</evidence>
<accession>A0A7Z0RX45</accession>
<dbReference type="Proteomes" id="UP000526892">
    <property type="component" value="Unassembled WGS sequence"/>
</dbReference>
<gene>
    <name evidence="1" type="ORF">HZS80_01215</name>
</gene>
<organism evidence="1 2">
    <name type="scientific">Vreelandella glaciei</name>
    <dbReference type="NCBI Taxonomy" id="186761"/>
    <lineage>
        <taxon>Bacteria</taxon>
        <taxon>Pseudomonadati</taxon>
        <taxon>Pseudomonadota</taxon>
        <taxon>Gammaproteobacteria</taxon>
        <taxon>Oceanospirillales</taxon>
        <taxon>Halomonadaceae</taxon>
        <taxon>Vreelandella</taxon>
    </lineage>
</organism>
<dbReference type="AlphaFoldDB" id="A0A7Z0RX45"/>
<evidence type="ECO:0000313" key="1">
    <source>
        <dbReference type="EMBL" id="NYS76353.1"/>
    </source>
</evidence>
<dbReference type="EMBL" id="JACCDE010000001">
    <property type="protein sequence ID" value="NYS76353.1"/>
    <property type="molecule type" value="Genomic_DNA"/>
</dbReference>
<protein>
    <submittedName>
        <fullName evidence="1">Uncharacterized protein</fullName>
    </submittedName>
</protein>